<dbReference type="InterPro" id="IPR046328">
    <property type="entry name" value="ETS_fam"/>
</dbReference>
<feature type="compositionally biased region" description="Polar residues" evidence="4">
    <location>
        <begin position="126"/>
        <end position="140"/>
    </location>
</feature>
<evidence type="ECO:0000256" key="1">
    <source>
        <dbReference type="ARBA" id="ARBA00005562"/>
    </source>
</evidence>
<evidence type="ECO:0000313" key="7">
    <source>
        <dbReference type="WBParaSite" id="ACRNAN_Path_325.g1237.t1"/>
    </source>
</evidence>
<dbReference type="InterPro" id="IPR036388">
    <property type="entry name" value="WH-like_DNA-bd_sf"/>
</dbReference>
<dbReference type="AlphaFoldDB" id="A0A914C585"/>
<sequence length="256" mass="29395">MDSTSCLISGSYNSGGFPGNEWLLFPSTSENFPYHNGSRNSQELSQNGFLAGPYGNPMHPLNNYPQPPSNYNNFYHRYAQSSTFFPNLPKSEFHEHSKLDSKFETNSMTIREPVTSESSRSQSTSPALSTNPSELESPVLDTSNCSPNLNFTGPIQLWQFLLELLVCDQPKKCIEWTGDGYEFKLINPDEVARQWGVRKNKPKMNYEKLSRGLRYYYDKRILQKTSGKRYAYRFICDISPVVETLTKKNRMEEKFA</sequence>
<dbReference type="PROSITE" id="PS50061">
    <property type="entry name" value="ETS_DOMAIN_3"/>
    <property type="match status" value="1"/>
</dbReference>
<dbReference type="PANTHER" id="PTHR11849">
    <property type="entry name" value="ETS"/>
    <property type="match status" value="1"/>
</dbReference>
<keyword evidence="2 3" id="KW-0238">DNA-binding</keyword>
<dbReference type="InterPro" id="IPR000418">
    <property type="entry name" value="Ets_dom"/>
</dbReference>
<feature type="domain" description="ETS" evidence="5">
    <location>
        <begin position="155"/>
        <end position="235"/>
    </location>
</feature>
<dbReference type="PROSITE" id="PS00345">
    <property type="entry name" value="ETS_DOMAIN_1"/>
    <property type="match status" value="1"/>
</dbReference>
<dbReference type="GO" id="GO:0043565">
    <property type="term" value="F:sequence-specific DNA binding"/>
    <property type="evidence" value="ECO:0007669"/>
    <property type="project" value="InterPro"/>
</dbReference>
<dbReference type="SUPFAM" id="SSF46785">
    <property type="entry name" value="Winged helix' DNA-binding domain"/>
    <property type="match status" value="1"/>
</dbReference>
<dbReference type="Proteomes" id="UP000887540">
    <property type="component" value="Unplaced"/>
</dbReference>
<dbReference type="GO" id="GO:0030154">
    <property type="term" value="P:cell differentiation"/>
    <property type="evidence" value="ECO:0007669"/>
    <property type="project" value="TreeGrafter"/>
</dbReference>
<dbReference type="PRINTS" id="PR00454">
    <property type="entry name" value="ETSDOMAIN"/>
</dbReference>
<evidence type="ECO:0000256" key="2">
    <source>
        <dbReference type="ARBA" id="ARBA00023125"/>
    </source>
</evidence>
<name>A0A914C585_9BILA</name>
<dbReference type="SMART" id="SM00413">
    <property type="entry name" value="ETS"/>
    <property type="match status" value="1"/>
</dbReference>
<evidence type="ECO:0000259" key="5">
    <source>
        <dbReference type="PROSITE" id="PS50061"/>
    </source>
</evidence>
<dbReference type="Gene3D" id="1.10.10.10">
    <property type="entry name" value="Winged helix-like DNA-binding domain superfamily/Winged helix DNA-binding domain"/>
    <property type="match status" value="1"/>
</dbReference>
<evidence type="ECO:0000313" key="6">
    <source>
        <dbReference type="Proteomes" id="UP000887540"/>
    </source>
</evidence>
<evidence type="ECO:0000256" key="3">
    <source>
        <dbReference type="RuleBase" id="RU004019"/>
    </source>
</evidence>
<keyword evidence="6" id="KW-1185">Reference proteome</keyword>
<evidence type="ECO:0000256" key="4">
    <source>
        <dbReference type="SAM" id="MobiDB-lite"/>
    </source>
</evidence>
<protein>
    <submittedName>
        <fullName evidence="7">ETS domain-containing protein</fullName>
    </submittedName>
</protein>
<dbReference type="Pfam" id="PF00178">
    <property type="entry name" value="Ets"/>
    <property type="match status" value="1"/>
</dbReference>
<reference evidence="7" key="1">
    <citation type="submission" date="2022-11" db="UniProtKB">
        <authorList>
            <consortium name="WormBaseParasite"/>
        </authorList>
    </citation>
    <scope>IDENTIFICATION</scope>
</reference>
<accession>A0A914C585</accession>
<dbReference type="PROSITE" id="PS00346">
    <property type="entry name" value="ETS_DOMAIN_2"/>
    <property type="match status" value="1"/>
</dbReference>
<keyword evidence="3" id="KW-0539">Nucleus</keyword>
<proteinExistence type="inferred from homology"/>
<dbReference type="GO" id="GO:0000981">
    <property type="term" value="F:DNA-binding transcription factor activity, RNA polymerase II-specific"/>
    <property type="evidence" value="ECO:0007669"/>
    <property type="project" value="TreeGrafter"/>
</dbReference>
<comment type="similarity">
    <text evidence="1 3">Belongs to the ETS family.</text>
</comment>
<dbReference type="GO" id="GO:0005634">
    <property type="term" value="C:nucleus"/>
    <property type="evidence" value="ECO:0007669"/>
    <property type="project" value="UniProtKB-SubCell"/>
</dbReference>
<dbReference type="WBParaSite" id="ACRNAN_Path_325.g1237.t1">
    <property type="protein sequence ID" value="ACRNAN_Path_325.g1237.t1"/>
    <property type="gene ID" value="ACRNAN_Path_325.g1237"/>
</dbReference>
<feature type="compositionally biased region" description="Low complexity" evidence="4">
    <location>
        <begin position="116"/>
        <end position="125"/>
    </location>
</feature>
<dbReference type="PANTHER" id="PTHR11849:SF289">
    <property type="entry name" value="ETS-LIKE PROTEIN POINTED"/>
    <property type="match status" value="1"/>
</dbReference>
<feature type="region of interest" description="Disordered" evidence="4">
    <location>
        <begin position="104"/>
        <end position="140"/>
    </location>
</feature>
<dbReference type="InterPro" id="IPR036390">
    <property type="entry name" value="WH_DNA-bd_sf"/>
</dbReference>
<organism evidence="6 7">
    <name type="scientific">Acrobeloides nanus</name>
    <dbReference type="NCBI Taxonomy" id="290746"/>
    <lineage>
        <taxon>Eukaryota</taxon>
        <taxon>Metazoa</taxon>
        <taxon>Ecdysozoa</taxon>
        <taxon>Nematoda</taxon>
        <taxon>Chromadorea</taxon>
        <taxon>Rhabditida</taxon>
        <taxon>Tylenchina</taxon>
        <taxon>Cephalobomorpha</taxon>
        <taxon>Cephaloboidea</taxon>
        <taxon>Cephalobidae</taxon>
        <taxon>Acrobeloides</taxon>
    </lineage>
</organism>
<comment type="subcellular location">
    <subcellularLocation>
        <location evidence="3">Nucleus</location>
    </subcellularLocation>
</comment>